<gene>
    <name evidence="1" type="ORF">NHX12_011342</name>
</gene>
<protein>
    <submittedName>
        <fullName evidence="1">Uncharacterized protein</fullName>
    </submittedName>
</protein>
<accession>A0A9Q0DFN7</accession>
<name>A0A9Q0DFN7_9TELE</name>
<dbReference type="AlphaFoldDB" id="A0A9Q0DFN7"/>
<proteinExistence type="predicted"/>
<reference evidence="1" key="1">
    <citation type="submission" date="2022-07" db="EMBL/GenBank/DDBJ databases">
        <title>Chromosome-level genome of Muraenolepis orangiensis.</title>
        <authorList>
            <person name="Kim J."/>
        </authorList>
    </citation>
    <scope>NUCLEOTIDE SEQUENCE</scope>
    <source>
        <strain evidence="1">KU_S4_2022</strain>
        <tissue evidence="1">Muscle</tissue>
    </source>
</reference>
<comment type="caution">
    <text evidence="1">The sequence shown here is derived from an EMBL/GenBank/DDBJ whole genome shotgun (WGS) entry which is preliminary data.</text>
</comment>
<dbReference type="Proteomes" id="UP001148018">
    <property type="component" value="Unassembled WGS sequence"/>
</dbReference>
<sequence>MRERLGGEVRDGWIALISCELDEECGQILTRIWRTGGRPGRRGYPWVGRGGEKAEGSVGINRERRKVVGLGDEDEERKT</sequence>
<dbReference type="EMBL" id="JANIIK010000116">
    <property type="protein sequence ID" value="KAJ3587745.1"/>
    <property type="molecule type" value="Genomic_DNA"/>
</dbReference>
<organism evidence="1 2">
    <name type="scientific">Muraenolepis orangiensis</name>
    <name type="common">Patagonian moray cod</name>
    <dbReference type="NCBI Taxonomy" id="630683"/>
    <lineage>
        <taxon>Eukaryota</taxon>
        <taxon>Metazoa</taxon>
        <taxon>Chordata</taxon>
        <taxon>Craniata</taxon>
        <taxon>Vertebrata</taxon>
        <taxon>Euteleostomi</taxon>
        <taxon>Actinopterygii</taxon>
        <taxon>Neopterygii</taxon>
        <taxon>Teleostei</taxon>
        <taxon>Neoteleostei</taxon>
        <taxon>Acanthomorphata</taxon>
        <taxon>Zeiogadaria</taxon>
        <taxon>Gadariae</taxon>
        <taxon>Gadiformes</taxon>
        <taxon>Muraenolepidoidei</taxon>
        <taxon>Muraenolepididae</taxon>
        <taxon>Muraenolepis</taxon>
    </lineage>
</organism>
<keyword evidence="2" id="KW-1185">Reference proteome</keyword>
<evidence type="ECO:0000313" key="1">
    <source>
        <dbReference type="EMBL" id="KAJ3587745.1"/>
    </source>
</evidence>
<evidence type="ECO:0000313" key="2">
    <source>
        <dbReference type="Proteomes" id="UP001148018"/>
    </source>
</evidence>